<evidence type="ECO:0000313" key="2">
    <source>
        <dbReference type="Proteomes" id="UP000694930"/>
    </source>
</evidence>
<feature type="compositionally biased region" description="Basic and acidic residues" evidence="1">
    <location>
        <begin position="252"/>
        <end position="270"/>
    </location>
</feature>
<protein>
    <submittedName>
        <fullName evidence="3">Uncharacterized protein LOC114076975</fullName>
    </submittedName>
</protein>
<evidence type="ECO:0000313" key="3">
    <source>
        <dbReference type="RefSeq" id="XP_027772584.1"/>
    </source>
</evidence>
<dbReference type="SUPFAM" id="SSF47954">
    <property type="entry name" value="Cyclin-like"/>
    <property type="match status" value="1"/>
</dbReference>
<dbReference type="Proteomes" id="UP000694930">
    <property type="component" value="Chromosome 4"/>
</dbReference>
<keyword evidence="2" id="KW-1185">Reference proteome</keyword>
<proteinExistence type="predicted"/>
<dbReference type="CDD" id="cd00043">
    <property type="entry name" value="CYCLIN_SF"/>
    <property type="match status" value="1"/>
</dbReference>
<gene>
    <name evidence="3" type="primary">LOC114076975</name>
</gene>
<dbReference type="RefSeq" id="XP_027772584.1">
    <property type="nucleotide sequence ID" value="XM_027916783.1"/>
</dbReference>
<dbReference type="Gene3D" id="1.10.472.10">
    <property type="entry name" value="Cyclin-like"/>
    <property type="match status" value="2"/>
</dbReference>
<reference evidence="3" key="2">
    <citation type="submission" date="2025-08" db="UniProtKB">
        <authorList>
            <consortium name="RefSeq"/>
        </authorList>
    </citation>
    <scope>IDENTIFICATION</scope>
</reference>
<dbReference type="GeneID" id="114076975"/>
<organism evidence="2 3">
    <name type="scientific">Solanum pennellii</name>
    <name type="common">Tomato</name>
    <name type="synonym">Lycopersicon pennellii</name>
    <dbReference type="NCBI Taxonomy" id="28526"/>
    <lineage>
        <taxon>Eukaryota</taxon>
        <taxon>Viridiplantae</taxon>
        <taxon>Streptophyta</taxon>
        <taxon>Embryophyta</taxon>
        <taxon>Tracheophyta</taxon>
        <taxon>Spermatophyta</taxon>
        <taxon>Magnoliopsida</taxon>
        <taxon>eudicotyledons</taxon>
        <taxon>Gunneridae</taxon>
        <taxon>Pentapetalae</taxon>
        <taxon>asterids</taxon>
        <taxon>lamiids</taxon>
        <taxon>Solanales</taxon>
        <taxon>Solanaceae</taxon>
        <taxon>Solanoideae</taxon>
        <taxon>Solaneae</taxon>
        <taxon>Solanum</taxon>
        <taxon>Solanum subgen. Lycopersicon</taxon>
    </lineage>
</organism>
<feature type="region of interest" description="Disordered" evidence="1">
    <location>
        <begin position="237"/>
        <end position="270"/>
    </location>
</feature>
<reference evidence="2" key="1">
    <citation type="journal article" date="2014" name="Nat. Genet.">
        <title>The genome of the stress-tolerant wild tomato species Solanum pennellii.</title>
        <authorList>
            <person name="Bolger A."/>
            <person name="Scossa F."/>
            <person name="Bolger M.E."/>
            <person name="Lanz C."/>
            <person name="Maumus F."/>
            <person name="Tohge T."/>
            <person name="Quesneville H."/>
            <person name="Alseekh S."/>
            <person name="Sorensen I."/>
            <person name="Lichtenstein G."/>
            <person name="Fich E.A."/>
            <person name="Conte M."/>
            <person name="Keller H."/>
            <person name="Schneeberger K."/>
            <person name="Schwacke R."/>
            <person name="Ofner I."/>
            <person name="Vrebalov J."/>
            <person name="Xu Y."/>
            <person name="Osorio S."/>
            <person name="Aflitos S.A."/>
            <person name="Schijlen E."/>
            <person name="Jimenez-Gomez J.M."/>
            <person name="Ryngajllo M."/>
            <person name="Kimura S."/>
            <person name="Kumar R."/>
            <person name="Koenig D."/>
            <person name="Headland L.R."/>
            <person name="Maloof J.N."/>
            <person name="Sinha N."/>
            <person name="van Ham R.C."/>
            <person name="Lankhorst R.K."/>
            <person name="Mao L."/>
            <person name="Vogel A."/>
            <person name="Arsova B."/>
            <person name="Panstruga R."/>
            <person name="Fei Z."/>
            <person name="Rose J.K."/>
            <person name="Zamir D."/>
            <person name="Carrari F."/>
            <person name="Giovannoni J.J."/>
            <person name="Weigel D."/>
            <person name="Usadel B."/>
            <person name="Fernie A.R."/>
        </authorList>
    </citation>
    <scope>NUCLEOTIDE SEQUENCE [LARGE SCALE GENOMIC DNA]</scope>
    <source>
        <strain evidence="2">cv. LA0716</strain>
    </source>
</reference>
<dbReference type="InterPro" id="IPR036915">
    <property type="entry name" value="Cyclin-like_sf"/>
</dbReference>
<name>A0ABM1VA16_SOLPN</name>
<evidence type="ECO:0000256" key="1">
    <source>
        <dbReference type="SAM" id="MobiDB-lite"/>
    </source>
</evidence>
<accession>A0ABM1VA16</accession>
<sequence>MKLRNEMEDYVKDLIISDHSTHRMMVEHVFQLGEKLKLQKENVYIAVQLVNKSLLAGPVRERICQSIGCLLIVMKLNEKEEQLKKYQLHFKYPELREKIALAAISVLVKIGFDIGRWVGSTPFFFLPYMLTKYANHFGIDEVKKEEIATSAENRILLSARDVSSIKRKPSIIAAGAILIEIDLNLTSEALKDLPMTEFLDPTELAESYALLQNVDLLLPNQEAVGDADVLKEIADLMGDESSTGTDQSTSKRRSEDSTDKSTSKRVKTDG</sequence>